<dbReference type="Pfam" id="PF05050">
    <property type="entry name" value="Methyltransf_21"/>
    <property type="match status" value="1"/>
</dbReference>
<dbReference type="GO" id="GO:0032259">
    <property type="term" value="P:methylation"/>
    <property type="evidence" value="ECO:0007669"/>
    <property type="project" value="UniProtKB-KW"/>
</dbReference>
<sequence>MNDVVELNLAEFNVNYKMYLPNSQTNLIERIITHTKKPYEYEMLKSMARQLNRVDPNKNTAVLDVGMNLGNHALFFAALGYRVIGIEANPKMSEIAKKSIQINGFDNLIKVIECGVSDKNEICHFDCEIPENFGGMSMAKATKKTPRGANLSNSLSVQCRLIDDLNINEKISLIKMDIEGMEPAALRGAKKLIAKNTPLIYLESQKIQALNENADILESLNYTHFAMWDMGAPTHLFMHLSAIDENLWRQKIARDMAILRLNHSSTPQGVYLENLLTSFYNEQHALKDQLLYAFIQLIGGQFNGQNIQGKINEILEILKNKPI</sequence>
<dbReference type="InterPro" id="IPR029063">
    <property type="entry name" value="SAM-dependent_MTases_sf"/>
</dbReference>
<dbReference type="InterPro" id="IPR052514">
    <property type="entry name" value="SAM-dependent_MTase"/>
</dbReference>
<dbReference type="InterPro" id="IPR006342">
    <property type="entry name" value="FkbM_mtfrase"/>
</dbReference>
<keyword evidence="3" id="KW-1185">Reference proteome</keyword>
<dbReference type="CDD" id="cd02440">
    <property type="entry name" value="AdoMet_MTases"/>
    <property type="match status" value="1"/>
</dbReference>
<protein>
    <submittedName>
        <fullName evidence="2">Methyltransferase</fullName>
    </submittedName>
</protein>
<dbReference type="GO" id="GO:0008168">
    <property type="term" value="F:methyltransferase activity"/>
    <property type="evidence" value="ECO:0007669"/>
    <property type="project" value="UniProtKB-KW"/>
</dbReference>
<evidence type="ECO:0000313" key="2">
    <source>
        <dbReference type="EMBL" id="QLI05959.1"/>
    </source>
</evidence>
<keyword evidence="2" id="KW-0489">Methyltransferase</keyword>
<dbReference type="PANTHER" id="PTHR34203:SF15">
    <property type="entry name" value="SLL1173 PROTEIN"/>
    <property type="match status" value="1"/>
</dbReference>
<evidence type="ECO:0000313" key="3">
    <source>
        <dbReference type="Proteomes" id="UP000509414"/>
    </source>
</evidence>
<reference evidence="2 3" key="1">
    <citation type="submission" date="2020-02" db="EMBL/GenBank/DDBJ databases">
        <title>Complete genome sequence of the novel Campylobacter species Candidatus Campylobacter infans.</title>
        <authorList>
            <person name="Duim B."/>
            <person name="Zomer A."/>
            <person name="van der Graaf L."/>
            <person name="Wagenaar J."/>
        </authorList>
    </citation>
    <scope>NUCLEOTIDE SEQUENCE [LARGE SCALE GENOMIC DNA]</scope>
    <source>
        <strain evidence="2 3">19S00001</strain>
    </source>
</reference>
<dbReference type="Gene3D" id="3.40.50.150">
    <property type="entry name" value="Vaccinia Virus protein VP39"/>
    <property type="match status" value="1"/>
</dbReference>
<dbReference type="SUPFAM" id="SSF53335">
    <property type="entry name" value="S-adenosyl-L-methionine-dependent methyltransferases"/>
    <property type="match status" value="1"/>
</dbReference>
<proteinExistence type="predicted"/>
<dbReference type="Proteomes" id="UP000509414">
    <property type="component" value="Chromosome"/>
</dbReference>
<organism evidence="2 3">
    <name type="scientific">Candidatus Campylobacter infans</name>
    <dbReference type="NCBI Taxonomy" id="2561898"/>
    <lineage>
        <taxon>Bacteria</taxon>
        <taxon>Pseudomonadati</taxon>
        <taxon>Campylobacterota</taxon>
        <taxon>Epsilonproteobacteria</taxon>
        <taxon>Campylobacterales</taxon>
        <taxon>Campylobacteraceae</taxon>
        <taxon>Campylobacter</taxon>
    </lineage>
</organism>
<gene>
    <name evidence="2" type="ORF">CINF_1480</name>
</gene>
<dbReference type="KEGG" id="cinf:CINF_1480"/>
<dbReference type="RefSeq" id="WP_179975076.1">
    <property type="nucleotide sequence ID" value="NZ_CP049075.1"/>
</dbReference>
<dbReference type="AlphaFoldDB" id="A0A7H9CMB9"/>
<dbReference type="NCBIfam" id="TIGR01444">
    <property type="entry name" value="fkbM_fam"/>
    <property type="match status" value="1"/>
</dbReference>
<name>A0A7H9CMB9_9BACT</name>
<dbReference type="EMBL" id="CP049075">
    <property type="protein sequence ID" value="QLI05959.1"/>
    <property type="molecule type" value="Genomic_DNA"/>
</dbReference>
<accession>A0A7H9CMB9</accession>
<feature type="domain" description="Methyltransferase FkbM" evidence="1">
    <location>
        <begin position="64"/>
        <end position="216"/>
    </location>
</feature>
<keyword evidence="2" id="KW-0808">Transferase</keyword>
<evidence type="ECO:0000259" key="1">
    <source>
        <dbReference type="Pfam" id="PF05050"/>
    </source>
</evidence>
<dbReference type="PANTHER" id="PTHR34203">
    <property type="entry name" value="METHYLTRANSFERASE, FKBM FAMILY PROTEIN"/>
    <property type="match status" value="1"/>
</dbReference>